<feature type="compositionally biased region" description="Basic and acidic residues" evidence="2">
    <location>
        <begin position="276"/>
        <end position="307"/>
    </location>
</feature>
<dbReference type="NCBIfam" id="TIGR01898">
    <property type="entry name" value="cas_TM1791_cmr6"/>
    <property type="match status" value="1"/>
</dbReference>
<dbReference type="Proteomes" id="UP000194798">
    <property type="component" value="Unassembled WGS sequence"/>
</dbReference>
<evidence type="ECO:0000313" key="4">
    <source>
        <dbReference type="EMBL" id="OUD14535.1"/>
    </source>
</evidence>
<feature type="domain" description="CRISPR type III-associated protein" evidence="3">
    <location>
        <begin position="99"/>
        <end position="273"/>
    </location>
</feature>
<evidence type="ECO:0000313" key="5">
    <source>
        <dbReference type="Proteomes" id="UP000194798"/>
    </source>
</evidence>
<feature type="region of interest" description="Disordered" evidence="2">
    <location>
        <begin position="272"/>
        <end position="307"/>
    </location>
</feature>
<dbReference type="Pfam" id="PF03787">
    <property type="entry name" value="RAMPs"/>
    <property type="match status" value="1"/>
</dbReference>
<proteinExistence type="predicted"/>
<dbReference type="AlphaFoldDB" id="A0A251X9C7"/>
<sequence>MARNNRIEPSYFLPKDTQELMDGKAADNYALFLQRQATQIAEKGKEKFKFFYGGLLEKKFKFPKDHSNLLNELQKRQNNHLELLCSKSRVMAFKPDWRVVVGLGGESVYETSITLHHVYGIPYIPASAIKGITRMCWIRECWGYNDKAEEDALCNPLFRKVFGGSRVEKEIGKVIFFDAFPLELKESSIQVDVMNPHYPDYYTGKTEWPTDTQNPTPIYFLTVADTSFRFALGCSEHVENAEDLLKKTSCYLKKALTEFGIGAKTAVGYGRFEEDESRRKEQQQIEEEKEKKRQQAEAATKREAELS</sequence>
<dbReference type="GO" id="GO:0051607">
    <property type="term" value="P:defense response to virus"/>
    <property type="evidence" value="ECO:0007669"/>
    <property type="project" value="UniProtKB-KW"/>
</dbReference>
<evidence type="ECO:0000259" key="3">
    <source>
        <dbReference type="Pfam" id="PF03787"/>
    </source>
</evidence>
<dbReference type="PANTHER" id="PTHR39965">
    <property type="entry name" value="CRISPR SYSTEM CMR SUBUNIT CMR6"/>
    <property type="match status" value="1"/>
</dbReference>
<evidence type="ECO:0000256" key="2">
    <source>
        <dbReference type="SAM" id="MobiDB-lite"/>
    </source>
</evidence>
<reference evidence="4 5" key="1">
    <citation type="submission" date="2016-12" db="EMBL/GenBank/DDBJ databases">
        <title>Thioflexothrix psekupsii D3 genome sequencing and assembly.</title>
        <authorList>
            <person name="Fomenkov A."/>
            <person name="Vincze T."/>
            <person name="Grabovich M."/>
            <person name="Anton B.P."/>
            <person name="Dubinina G."/>
            <person name="Orlova M."/>
            <person name="Belousova E."/>
            <person name="Roberts R.J."/>
        </authorList>
    </citation>
    <scope>NUCLEOTIDE SEQUENCE [LARGE SCALE GENOMIC DNA]</scope>
    <source>
        <strain evidence="4">D3</strain>
    </source>
</reference>
<dbReference type="PANTHER" id="PTHR39965:SF1">
    <property type="entry name" value="CRISPR SYSTEM CMR SUBUNIT CMR6"/>
    <property type="match status" value="1"/>
</dbReference>
<dbReference type="EMBL" id="MSLT01000012">
    <property type="protein sequence ID" value="OUD14535.1"/>
    <property type="molecule type" value="Genomic_DNA"/>
</dbReference>
<dbReference type="OrthoDB" id="9813956at2"/>
<name>A0A251X9C7_9GAMM</name>
<dbReference type="InterPro" id="IPR010172">
    <property type="entry name" value="CRISPR-assoc_prot_TM1791"/>
</dbReference>
<comment type="caution">
    <text evidence="4">The sequence shown here is derived from an EMBL/GenBank/DDBJ whole genome shotgun (WGS) entry which is preliminary data.</text>
</comment>
<dbReference type="RefSeq" id="WP_086488316.1">
    <property type="nucleotide sequence ID" value="NZ_MSLT01000012.1"/>
</dbReference>
<evidence type="ECO:0000256" key="1">
    <source>
        <dbReference type="ARBA" id="ARBA00023118"/>
    </source>
</evidence>
<protein>
    <submittedName>
        <fullName evidence="4">Type III-B CRISPR module RAMP protein Cmr6</fullName>
    </submittedName>
</protein>
<accession>A0A251X9C7</accession>
<dbReference type="InterPro" id="IPR005537">
    <property type="entry name" value="RAMP_III_fam"/>
</dbReference>
<keyword evidence="1" id="KW-0051">Antiviral defense</keyword>
<organism evidence="4 5">
    <name type="scientific">Thioflexithrix psekupsensis</name>
    <dbReference type="NCBI Taxonomy" id="1570016"/>
    <lineage>
        <taxon>Bacteria</taxon>
        <taxon>Pseudomonadati</taxon>
        <taxon>Pseudomonadota</taxon>
        <taxon>Gammaproteobacteria</taxon>
        <taxon>Thiotrichales</taxon>
        <taxon>Thioflexithrix</taxon>
    </lineage>
</organism>
<keyword evidence="5" id="KW-1185">Reference proteome</keyword>
<gene>
    <name evidence="4" type="ORF">TPSD3_09590</name>
</gene>